<evidence type="ECO:0000313" key="2">
    <source>
        <dbReference type="EMBL" id="CDM89902.1"/>
    </source>
</evidence>
<name>A0A0B6X7M5_XENBV</name>
<gene>
    <name evidence="2" type="ORF">XBW1_2545</name>
</gene>
<organism evidence="2 3">
    <name type="scientific">Xenorhabdus bovienii</name>
    <name type="common">Xenorhabdus nematophila subsp. bovienii</name>
    <dbReference type="NCBI Taxonomy" id="40576"/>
    <lineage>
        <taxon>Bacteria</taxon>
        <taxon>Pseudomonadati</taxon>
        <taxon>Pseudomonadota</taxon>
        <taxon>Gammaproteobacteria</taxon>
        <taxon>Enterobacterales</taxon>
        <taxon>Morganellaceae</taxon>
        <taxon>Xenorhabdus</taxon>
    </lineage>
</organism>
<dbReference type="KEGG" id="xbv:XBW1_2545"/>
<sequence>MLTNKISIAQKNESNLKNKSEKYCNGFKLKLIVLVLSSTLGIGGAYASYNTIYGDQAK</sequence>
<evidence type="ECO:0000256" key="1">
    <source>
        <dbReference type="SAM" id="Phobius"/>
    </source>
</evidence>
<dbReference type="RefSeq" id="WP_155399124.1">
    <property type="nucleotide sequence ID" value="NZ_CAWMEF010000001.1"/>
</dbReference>
<evidence type="ECO:0000313" key="3">
    <source>
        <dbReference type="Proteomes" id="UP000032930"/>
    </source>
</evidence>
<dbReference type="AlphaFoldDB" id="A0A0B6X7M5"/>
<reference evidence="2 3" key="1">
    <citation type="submission" date="2014-02" db="EMBL/GenBank/DDBJ databases">
        <authorList>
            <person name="Genoscope - CEA"/>
        </authorList>
    </citation>
    <scope>NUCLEOTIDE SEQUENCE [LARGE SCALE GENOMIC DNA]</scope>
    <source>
        <strain evidence="2 3">CS03</strain>
    </source>
</reference>
<keyword evidence="1" id="KW-0472">Membrane</keyword>
<keyword evidence="1" id="KW-0812">Transmembrane</keyword>
<accession>A0A0B6X7M5</accession>
<proteinExistence type="predicted"/>
<dbReference type="EMBL" id="FO818637">
    <property type="protein sequence ID" value="CDM89902.1"/>
    <property type="molecule type" value="Genomic_DNA"/>
</dbReference>
<protein>
    <submittedName>
        <fullName evidence="2">Uncharacterized protein</fullName>
    </submittedName>
</protein>
<keyword evidence="1" id="KW-1133">Transmembrane helix</keyword>
<dbReference type="Proteomes" id="UP000032930">
    <property type="component" value="Chromosome"/>
</dbReference>
<feature type="transmembrane region" description="Helical" evidence="1">
    <location>
        <begin position="29"/>
        <end position="49"/>
    </location>
</feature>